<evidence type="ECO:0000313" key="5">
    <source>
        <dbReference type="EMBL" id="KAG2173906.1"/>
    </source>
</evidence>
<feature type="compositionally biased region" description="Basic residues" evidence="3">
    <location>
        <begin position="1"/>
        <end position="43"/>
    </location>
</feature>
<feature type="region of interest" description="Disordered" evidence="3">
    <location>
        <begin position="69"/>
        <end position="101"/>
    </location>
</feature>
<evidence type="ECO:0000256" key="3">
    <source>
        <dbReference type="SAM" id="MobiDB-lite"/>
    </source>
</evidence>
<feature type="domain" description="Guanine nucleotide-binding protein-like 3 N-terminal" evidence="4">
    <location>
        <begin position="13"/>
        <end position="87"/>
    </location>
</feature>
<evidence type="ECO:0000259" key="4">
    <source>
        <dbReference type="Pfam" id="PF08701"/>
    </source>
</evidence>
<reference evidence="5" key="1">
    <citation type="submission" date="2020-12" db="EMBL/GenBank/DDBJ databases">
        <title>Metabolic potential, ecology and presence of endohyphal bacteria is reflected in genomic diversity of Mucoromycotina.</title>
        <authorList>
            <person name="Muszewska A."/>
            <person name="Okrasinska A."/>
            <person name="Steczkiewicz K."/>
            <person name="Drgas O."/>
            <person name="Orlowska M."/>
            <person name="Perlinska-Lenart U."/>
            <person name="Aleksandrzak-Piekarczyk T."/>
            <person name="Szatraj K."/>
            <person name="Zielenkiewicz U."/>
            <person name="Pilsyk S."/>
            <person name="Malc E."/>
            <person name="Mieczkowski P."/>
            <person name="Kruszewska J.S."/>
            <person name="Biernat P."/>
            <person name="Pawlowska J."/>
        </authorList>
    </citation>
    <scope>NUCLEOTIDE SEQUENCE</scope>
    <source>
        <strain evidence="5">WA0000051536</strain>
    </source>
</reference>
<dbReference type="EMBL" id="JAEPRA010000017">
    <property type="protein sequence ID" value="KAG2173906.1"/>
    <property type="molecule type" value="Genomic_DNA"/>
</dbReference>
<dbReference type="OrthoDB" id="10266128at2759"/>
<dbReference type="GO" id="GO:0005634">
    <property type="term" value="C:nucleus"/>
    <property type="evidence" value="ECO:0007669"/>
    <property type="project" value="UniProtKB-SubCell"/>
</dbReference>
<keyword evidence="2" id="KW-0539">Nucleus</keyword>
<comment type="subcellular location">
    <subcellularLocation>
        <location evidence="1">Nucleus</location>
    </subcellularLocation>
</comment>
<evidence type="ECO:0000256" key="2">
    <source>
        <dbReference type="ARBA" id="ARBA00023242"/>
    </source>
</evidence>
<feature type="compositionally biased region" description="Basic and acidic residues" evidence="3">
    <location>
        <begin position="69"/>
        <end position="80"/>
    </location>
</feature>
<evidence type="ECO:0000256" key="1">
    <source>
        <dbReference type="ARBA" id="ARBA00004123"/>
    </source>
</evidence>
<protein>
    <recommendedName>
        <fullName evidence="4">Guanine nucleotide-binding protein-like 3 N-terminal domain-containing protein</fullName>
    </recommendedName>
</protein>
<organism evidence="5 6">
    <name type="scientific">Umbelopsis vinacea</name>
    <dbReference type="NCBI Taxonomy" id="44442"/>
    <lineage>
        <taxon>Eukaryota</taxon>
        <taxon>Fungi</taxon>
        <taxon>Fungi incertae sedis</taxon>
        <taxon>Mucoromycota</taxon>
        <taxon>Mucoromycotina</taxon>
        <taxon>Umbelopsidomycetes</taxon>
        <taxon>Umbelopsidales</taxon>
        <taxon>Umbelopsidaceae</taxon>
        <taxon>Umbelopsis</taxon>
    </lineage>
</organism>
<evidence type="ECO:0000313" key="6">
    <source>
        <dbReference type="Proteomes" id="UP000612746"/>
    </source>
</evidence>
<comment type="caution">
    <text evidence="5">The sequence shown here is derived from an EMBL/GenBank/DDBJ whole genome shotgun (WGS) entry which is preliminary data.</text>
</comment>
<feature type="region of interest" description="Disordered" evidence="3">
    <location>
        <begin position="1"/>
        <end position="56"/>
    </location>
</feature>
<name>A0A8H7PH62_9FUNG</name>
<keyword evidence="6" id="KW-1185">Reference proteome</keyword>
<dbReference type="InterPro" id="IPR014813">
    <property type="entry name" value="Gnl3_N_dom"/>
</dbReference>
<sequence length="101" mass="11961">MVPKKRMSKRMSCAKRYKNEKRAKEHNRKLKRDAKKNPHHSNKSKKDPGIPNSWPFKEQLLNEIEERKQKMLQEKEDKKKANQAKRLKAKEAKKANNTPAA</sequence>
<dbReference type="Pfam" id="PF08701">
    <property type="entry name" value="GN3L_Grn1"/>
    <property type="match status" value="1"/>
</dbReference>
<gene>
    <name evidence="5" type="ORF">INT44_000019</name>
</gene>
<accession>A0A8H7PH62</accession>
<dbReference type="Proteomes" id="UP000612746">
    <property type="component" value="Unassembled WGS sequence"/>
</dbReference>
<dbReference type="AlphaFoldDB" id="A0A8H7PH62"/>
<proteinExistence type="predicted"/>